<gene>
    <name evidence="9" type="ORF">EOW66_06540</name>
</gene>
<keyword evidence="3" id="KW-0813">Transport</keyword>
<keyword evidence="10" id="KW-1185">Reference proteome</keyword>
<name>A0A3S3LE68_9RHOB</name>
<evidence type="ECO:0000256" key="7">
    <source>
        <dbReference type="ARBA" id="ARBA00023237"/>
    </source>
</evidence>
<dbReference type="GO" id="GO:1990281">
    <property type="term" value="C:efflux pump complex"/>
    <property type="evidence" value="ECO:0007669"/>
    <property type="project" value="TreeGrafter"/>
</dbReference>
<comment type="subcellular location">
    <subcellularLocation>
        <location evidence="1">Cell outer membrane</location>
    </subcellularLocation>
</comment>
<dbReference type="Pfam" id="PF02321">
    <property type="entry name" value="OEP"/>
    <property type="match status" value="2"/>
</dbReference>
<evidence type="ECO:0000256" key="5">
    <source>
        <dbReference type="ARBA" id="ARBA00022692"/>
    </source>
</evidence>
<keyword evidence="6" id="KW-0472">Membrane</keyword>
<feature type="coiled-coil region" evidence="8">
    <location>
        <begin position="306"/>
        <end position="365"/>
    </location>
</feature>
<comment type="similarity">
    <text evidence="2">Belongs to the outer membrane factor (OMF) (TC 1.B.17) family.</text>
</comment>
<protein>
    <recommendedName>
        <fullName evidence="11">TolC family protein</fullName>
    </recommendedName>
</protein>
<keyword evidence="7" id="KW-0998">Cell outer membrane</keyword>
<evidence type="ECO:0000256" key="4">
    <source>
        <dbReference type="ARBA" id="ARBA00022452"/>
    </source>
</evidence>
<sequence>MRGPADAMRLLSLLAGSAACLALLATDVAAMSYREALRAATEYDASVSALRKKVSRATTDIEAAKDAWLPSVSFAAETNTTSTGGPKALVTLSQVLFDWGLTRSKVSIASYDRVKAVAKLKGAVEELAYEIALQFLTVETMDQKLACTEQYATFARRIAKYSQDRVDAGLADSAEIARARLEISRAEDQLAQIQADRQMALAQIEYLVGKQPDRVDPLPDLGFARMYSNSAAIISAVIVAPDYISAKADVRIAEKGIDKAKAARLPTISIQAQGKQALNGERSQSGSIGLAASMDLDAGNFRGRAIKGAEQDLDAAKSSLLSTERDLQNKVRASVQQILVLQQTGVAQEKQLAQADQVLEAYEQQFVAGKRELVDLLTTGRDQYDAQVSSIDTFSTLKQTEYEAAQSIGVLGSLVVAAGGQHRVK</sequence>
<keyword evidence="4" id="KW-1134">Transmembrane beta strand</keyword>
<evidence type="ECO:0000313" key="10">
    <source>
        <dbReference type="Proteomes" id="UP000288071"/>
    </source>
</evidence>
<keyword evidence="8" id="KW-0175">Coiled coil</keyword>
<dbReference type="GO" id="GO:0015288">
    <property type="term" value="F:porin activity"/>
    <property type="evidence" value="ECO:0007669"/>
    <property type="project" value="TreeGrafter"/>
</dbReference>
<dbReference type="Gene3D" id="1.20.1600.10">
    <property type="entry name" value="Outer membrane efflux proteins (OEP)"/>
    <property type="match status" value="1"/>
</dbReference>
<dbReference type="GO" id="GO:0009279">
    <property type="term" value="C:cell outer membrane"/>
    <property type="evidence" value="ECO:0007669"/>
    <property type="project" value="UniProtKB-SubCell"/>
</dbReference>
<feature type="coiled-coil region" evidence="8">
    <location>
        <begin position="176"/>
        <end position="203"/>
    </location>
</feature>
<dbReference type="InterPro" id="IPR003423">
    <property type="entry name" value="OMP_efflux"/>
</dbReference>
<dbReference type="GO" id="GO:0015562">
    <property type="term" value="F:efflux transmembrane transporter activity"/>
    <property type="evidence" value="ECO:0007669"/>
    <property type="project" value="InterPro"/>
</dbReference>
<reference evidence="9" key="1">
    <citation type="submission" date="2019-01" db="EMBL/GenBank/DDBJ databases">
        <title>Sinorhodobacter populi sp. nov. isolated from the symptomatic bark tissue of Populus euramericana canker.</title>
        <authorList>
            <person name="Xu G."/>
        </authorList>
    </citation>
    <scope>NUCLEOTIDE SEQUENCE [LARGE SCALE GENOMIC DNA]</scope>
    <source>
        <strain evidence="9">CGMCC 1.12963</strain>
    </source>
</reference>
<reference evidence="9" key="2">
    <citation type="submission" date="2019-01" db="EMBL/GenBank/DDBJ databases">
        <authorList>
            <person name="Li Y."/>
        </authorList>
    </citation>
    <scope>NUCLEOTIDE SEQUENCE [LARGE SCALE GENOMIC DNA]</scope>
    <source>
        <strain evidence="9">CGMCC 1.12963</strain>
    </source>
</reference>
<dbReference type="PANTHER" id="PTHR30026:SF22">
    <property type="entry name" value="OUTER MEMBRANE EFFLUX PROTEIN"/>
    <property type="match status" value="1"/>
</dbReference>
<dbReference type="AlphaFoldDB" id="A0A3S3LE68"/>
<dbReference type="PANTHER" id="PTHR30026">
    <property type="entry name" value="OUTER MEMBRANE PROTEIN TOLC"/>
    <property type="match status" value="1"/>
</dbReference>
<organism evidence="9 10">
    <name type="scientific">Paenirhodobacter huangdaonensis</name>
    <dbReference type="NCBI Taxonomy" id="2501515"/>
    <lineage>
        <taxon>Bacteria</taxon>
        <taxon>Pseudomonadati</taxon>
        <taxon>Pseudomonadota</taxon>
        <taxon>Alphaproteobacteria</taxon>
        <taxon>Rhodobacterales</taxon>
        <taxon>Rhodobacter group</taxon>
        <taxon>Paenirhodobacter</taxon>
    </lineage>
</organism>
<dbReference type="EMBL" id="SAVA01000003">
    <property type="protein sequence ID" value="RWR53361.1"/>
    <property type="molecule type" value="Genomic_DNA"/>
</dbReference>
<keyword evidence="5" id="KW-0812">Transmembrane</keyword>
<accession>A0A3S3LE68</accession>
<evidence type="ECO:0008006" key="11">
    <source>
        <dbReference type="Google" id="ProtNLM"/>
    </source>
</evidence>
<evidence type="ECO:0000256" key="8">
    <source>
        <dbReference type="SAM" id="Coils"/>
    </source>
</evidence>
<proteinExistence type="inferred from homology"/>
<evidence type="ECO:0000256" key="1">
    <source>
        <dbReference type="ARBA" id="ARBA00004442"/>
    </source>
</evidence>
<evidence type="ECO:0000313" key="9">
    <source>
        <dbReference type="EMBL" id="RWR53361.1"/>
    </source>
</evidence>
<comment type="caution">
    <text evidence="9">The sequence shown here is derived from an EMBL/GenBank/DDBJ whole genome shotgun (WGS) entry which is preliminary data.</text>
</comment>
<dbReference type="PROSITE" id="PS51257">
    <property type="entry name" value="PROKAR_LIPOPROTEIN"/>
    <property type="match status" value="1"/>
</dbReference>
<dbReference type="Proteomes" id="UP000288071">
    <property type="component" value="Unassembled WGS sequence"/>
</dbReference>
<dbReference type="SUPFAM" id="SSF56954">
    <property type="entry name" value="Outer membrane efflux proteins (OEP)"/>
    <property type="match status" value="1"/>
</dbReference>
<dbReference type="InterPro" id="IPR051906">
    <property type="entry name" value="TolC-like"/>
</dbReference>
<evidence type="ECO:0000256" key="2">
    <source>
        <dbReference type="ARBA" id="ARBA00007613"/>
    </source>
</evidence>
<evidence type="ECO:0000256" key="6">
    <source>
        <dbReference type="ARBA" id="ARBA00023136"/>
    </source>
</evidence>
<evidence type="ECO:0000256" key="3">
    <source>
        <dbReference type="ARBA" id="ARBA00022448"/>
    </source>
</evidence>